<dbReference type="AlphaFoldDB" id="L8GHU5"/>
<evidence type="ECO:0000313" key="3">
    <source>
        <dbReference type="Proteomes" id="UP000011083"/>
    </source>
</evidence>
<feature type="signal peptide" evidence="1">
    <location>
        <begin position="1"/>
        <end position="23"/>
    </location>
</feature>
<reference evidence="2 3" key="1">
    <citation type="journal article" date="2013" name="Genome Biol.">
        <title>Genome of Acanthamoeba castellanii highlights extensive lateral gene transfer and early evolution of tyrosine kinase signaling.</title>
        <authorList>
            <person name="Clarke M."/>
            <person name="Lohan A.J."/>
            <person name="Liu B."/>
            <person name="Lagkouvardos I."/>
            <person name="Roy S."/>
            <person name="Zafar N."/>
            <person name="Bertelli C."/>
            <person name="Schilde C."/>
            <person name="Kianianmomeni A."/>
            <person name="Burglin T.R."/>
            <person name="Frech C."/>
            <person name="Turcotte B."/>
            <person name="Kopec K.O."/>
            <person name="Synnott J.M."/>
            <person name="Choo C."/>
            <person name="Paponov I."/>
            <person name="Finkler A."/>
            <person name="Soon Heng Tan C."/>
            <person name="Hutchins A.P."/>
            <person name="Weinmeier T."/>
            <person name="Rattei T."/>
            <person name="Chu J.S."/>
            <person name="Gimenez G."/>
            <person name="Irimia M."/>
            <person name="Rigden D.J."/>
            <person name="Fitzpatrick D.A."/>
            <person name="Lorenzo-Morales J."/>
            <person name="Bateman A."/>
            <person name="Chiu C.H."/>
            <person name="Tang P."/>
            <person name="Hegemann P."/>
            <person name="Fromm H."/>
            <person name="Raoult D."/>
            <person name="Greub G."/>
            <person name="Miranda-Saavedra D."/>
            <person name="Chen N."/>
            <person name="Nash P."/>
            <person name="Ginger M.L."/>
            <person name="Horn M."/>
            <person name="Schaap P."/>
            <person name="Caler L."/>
            <person name="Loftus B."/>
        </authorList>
    </citation>
    <scope>NUCLEOTIDE SEQUENCE [LARGE SCALE GENOMIC DNA]</scope>
    <source>
        <strain evidence="2 3">Neff</strain>
    </source>
</reference>
<protein>
    <submittedName>
        <fullName evidence="2">Uncharacterized protein</fullName>
    </submittedName>
</protein>
<evidence type="ECO:0000256" key="1">
    <source>
        <dbReference type="SAM" id="SignalP"/>
    </source>
</evidence>
<dbReference type="RefSeq" id="XP_004334560.1">
    <property type="nucleotide sequence ID" value="XM_004334512.1"/>
</dbReference>
<gene>
    <name evidence="2" type="ORF">ACA1_329330</name>
</gene>
<dbReference type="GeneID" id="14913067"/>
<proteinExistence type="predicted"/>
<sequence length="204" mass="21357">MNKNIFVAALLALCLAFASVAQAATCSLAATEYSSAGCSTANLVGCNRYPTLNEGDCHAIASPLDGSTSLYVTISNCSTPIIALQSFNNLACSEYLRCTDNLARGGTGDGVCYYEQRLGLYLLPRCQTGLEELIISNQAGCSGGITKSFPKTDITQQGRPGTCFAYGSNDTTFSAYILADNEGGCGSGASMLTTWITLLLALLF</sequence>
<keyword evidence="3" id="KW-1185">Reference proteome</keyword>
<dbReference type="VEuPathDB" id="AmoebaDB:ACA1_329330"/>
<organism evidence="2 3">
    <name type="scientific">Acanthamoeba castellanii (strain ATCC 30010 / Neff)</name>
    <dbReference type="NCBI Taxonomy" id="1257118"/>
    <lineage>
        <taxon>Eukaryota</taxon>
        <taxon>Amoebozoa</taxon>
        <taxon>Discosea</taxon>
        <taxon>Longamoebia</taxon>
        <taxon>Centramoebida</taxon>
        <taxon>Acanthamoebidae</taxon>
        <taxon>Acanthamoeba</taxon>
    </lineage>
</organism>
<feature type="chain" id="PRO_5003990081" evidence="1">
    <location>
        <begin position="24"/>
        <end position="204"/>
    </location>
</feature>
<accession>L8GHU5</accession>
<dbReference type="EMBL" id="KB008108">
    <property type="protein sequence ID" value="ELR12547.1"/>
    <property type="molecule type" value="Genomic_DNA"/>
</dbReference>
<name>L8GHU5_ACACF</name>
<dbReference type="Proteomes" id="UP000011083">
    <property type="component" value="Unassembled WGS sequence"/>
</dbReference>
<dbReference type="KEGG" id="acan:ACA1_329330"/>
<keyword evidence="1" id="KW-0732">Signal</keyword>
<evidence type="ECO:0000313" key="2">
    <source>
        <dbReference type="EMBL" id="ELR12547.1"/>
    </source>
</evidence>